<dbReference type="Proteomes" id="UP000005239">
    <property type="component" value="Unassembled WGS sequence"/>
</dbReference>
<proteinExistence type="predicted"/>
<accession>A0A2A6CMF2</accession>
<evidence type="ECO:0000313" key="1">
    <source>
        <dbReference type="EnsemblMetazoa" id="PPA45789.1"/>
    </source>
</evidence>
<accession>A0A8R1V114</accession>
<reference evidence="1" key="2">
    <citation type="submission" date="2022-06" db="UniProtKB">
        <authorList>
            <consortium name="EnsemblMetazoa"/>
        </authorList>
    </citation>
    <scope>IDENTIFICATION</scope>
    <source>
        <strain evidence="1">PS312</strain>
    </source>
</reference>
<sequence>MGIQMQIVKICPPKLARFCSQTSISDAVAASMTRWTSELGRINNSLLGELGVALLLLLVAIGMRGSWLLVGHGWSTELGRINNSLLGELGVALLLLLVAIGMRGSWLLVGHGWRILRGMNSPKESKASNRRPTKMIVAGTTNKLMGIISCNDCSNYFN</sequence>
<dbReference type="EnsemblMetazoa" id="PPA45789.1">
    <property type="protein sequence ID" value="PPA45789.1"/>
    <property type="gene ID" value="WBGene00284158"/>
</dbReference>
<gene>
    <name evidence="1" type="primary">WBGene00284158</name>
</gene>
<protein>
    <submittedName>
        <fullName evidence="1">Uncharacterized protein</fullName>
    </submittedName>
</protein>
<organism evidence="1 2">
    <name type="scientific">Pristionchus pacificus</name>
    <name type="common">Parasitic nematode worm</name>
    <dbReference type="NCBI Taxonomy" id="54126"/>
    <lineage>
        <taxon>Eukaryota</taxon>
        <taxon>Metazoa</taxon>
        <taxon>Ecdysozoa</taxon>
        <taxon>Nematoda</taxon>
        <taxon>Chromadorea</taxon>
        <taxon>Rhabditida</taxon>
        <taxon>Rhabditina</taxon>
        <taxon>Diplogasteromorpha</taxon>
        <taxon>Diplogasteroidea</taxon>
        <taxon>Neodiplogasteridae</taxon>
        <taxon>Pristionchus</taxon>
    </lineage>
</organism>
<dbReference type="AlphaFoldDB" id="A0A2A6CMF2"/>
<keyword evidence="2" id="KW-1185">Reference proteome</keyword>
<reference evidence="2" key="1">
    <citation type="journal article" date="2008" name="Nat. Genet.">
        <title>The Pristionchus pacificus genome provides a unique perspective on nematode lifestyle and parasitism.</title>
        <authorList>
            <person name="Dieterich C."/>
            <person name="Clifton S.W."/>
            <person name="Schuster L.N."/>
            <person name="Chinwalla A."/>
            <person name="Delehaunty K."/>
            <person name="Dinkelacker I."/>
            <person name="Fulton L."/>
            <person name="Fulton R."/>
            <person name="Godfrey J."/>
            <person name="Minx P."/>
            <person name="Mitreva M."/>
            <person name="Roeseler W."/>
            <person name="Tian H."/>
            <person name="Witte H."/>
            <person name="Yang S.P."/>
            <person name="Wilson R.K."/>
            <person name="Sommer R.J."/>
        </authorList>
    </citation>
    <scope>NUCLEOTIDE SEQUENCE [LARGE SCALE GENOMIC DNA]</scope>
    <source>
        <strain evidence="2">PS312</strain>
    </source>
</reference>
<evidence type="ECO:0000313" key="2">
    <source>
        <dbReference type="Proteomes" id="UP000005239"/>
    </source>
</evidence>
<name>A0A2A6CMF2_PRIPA</name>